<dbReference type="Pfam" id="PF03864">
    <property type="entry name" value="Phage_cap_E"/>
    <property type="match status" value="1"/>
</dbReference>
<protein>
    <submittedName>
        <fullName evidence="1">Phage major capsid protein E</fullName>
    </submittedName>
</protein>
<dbReference type="InterPro" id="IPR053738">
    <property type="entry name" value="Lambda_capsid_assembly"/>
</dbReference>
<dbReference type="AlphaFoldDB" id="A0A1G7EJF8"/>
<gene>
    <name evidence="1" type="ORF">SAMN05192589_12345</name>
</gene>
<evidence type="ECO:0000313" key="1">
    <source>
        <dbReference type="EMBL" id="SDE63727.1"/>
    </source>
</evidence>
<dbReference type="InterPro" id="IPR005564">
    <property type="entry name" value="Major_capsid_GpE"/>
</dbReference>
<sequence>MLALDYEIEVATLATTPGVYASGHVLALAGGTKWSSSTGTPVTDIRAAADVVRKKIGKRPNRLTLSADALSALSTNPEVKGYLPNSNLGPASIEQLKVILNVEQIIVGDAV</sequence>
<dbReference type="Gene3D" id="3.90.1690.10">
    <property type="entry name" value="phage-related protein like domain"/>
    <property type="match status" value="1"/>
</dbReference>
<proteinExistence type="predicted"/>
<name>A0A1G7EJF8_9BURK</name>
<evidence type="ECO:0000313" key="2">
    <source>
        <dbReference type="Proteomes" id="UP000198781"/>
    </source>
</evidence>
<keyword evidence="2" id="KW-1185">Reference proteome</keyword>
<organism evidence="1 2">
    <name type="scientific">Paracidovorax valerianellae</name>
    <dbReference type="NCBI Taxonomy" id="187868"/>
    <lineage>
        <taxon>Bacteria</taxon>
        <taxon>Pseudomonadati</taxon>
        <taxon>Pseudomonadota</taxon>
        <taxon>Betaproteobacteria</taxon>
        <taxon>Burkholderiales</taxon>
        <taxon>Comamonadaceae</taxon>
        <taxon>Paracidovorax</taxon>
    </lineage>
</organism>
<dbReference type="EMBL" id="FMZC01000023">
    <property type="protein sequence ID" value="SDE63727.1"/>
    <property type="molecule type" value="Genomic_DNA"/>
</dbReference>
<reference evidence="1 2" key="1">
    <citation type="submission" date="2016-10" db="EMBL/GenBank/DDBJ databases">
        <authorList>
            <person name="de Groot N.N."/>
        </authorList>
    </citation>
    <scope>NUCLEOTIDE SEQUENCE [LARGE SCALE GENOMIC DNA]</scope>
    <source>
        <strain evidence="1 2">DSM 16619</strain>
    </source>
</reference>
<dbReference type="Proteomes" id="UP000198781">
    <property type="component" value="Unassembled WGS sequence"/>
</dbReference>
<dbReference type="STRING" id="187868.SAMN05192589_12345"/>
<accession>A0A1G7EJF8</accession>